<protein>
    <submittedName>
        <fullName evidence="2">Uncharacterized protein</fullName>
    </submittedName>
</protein>
<feature type="compositionally biased region" description="Basic and acidic residues" evidence="1">
    <location>
        <begin position="251"/>
        <end position="264"/>
    </location>
</feature>
<evidence type="ECO:0000313" key="2">
    <source>
        <dbReference type="EMBL" id="EIW51808.1"/>
    </source>
</evidence>
<dbReference type="OrthoDB" id="2755983at2759"/>
<name>R7S726_TRAVS</name>
<dbReference type="EMBL" id="JH711798">
    <property type="protein sequence ID" value="EIW51808.1"/>
    <property type="molecule type" value="Genomic_DNA"/>
</dbReference>
<dbReference type="RefSeq" id="XP_008045354.1">
    <property type="nucleotide sequence ID" value="XM_008047163.1"/>
</dbReference>
<evidence type="ECO:0000313" key="3">
    <source>
        <dbReference type="Proteomes" id="UP000054317"/>
    </source>
</evidence>
<gene>
    <name evidence="2" type="ORF">TRAVEDRAFT_54233</name>
</gene>
<feature type="compositionally biased region" description="Polar residues" evidence="1">
    <location>
        <begin position="159"/>
        <end position="175"/>
    </location>
</feature>
<dbReference type="KEGG" id="tvs:TRAVEDRAFT_54233"/>
<dbReference type="AlphaFoldDB" id="R7S726"/>
<sequence length="264" mass="29617">MSLKRKEPPHSWEGGEIKAEMQGCLNGDIYRRSHGRQKRMRYAPQYYALDIVLGCGLVIAGWPQDIPFTDLSAVGGGIDTLREIRRRWYLPDGDPEKLRFEPASREDYANAAHDPESVHPTPQHLPELKARAAAAKARAQALPVESDVYDSRNMRRVGRQSTSTMPEPKAWTQQRQDTKKRRARASDMETRVRKKRQTTGVTSMPFVLQGADKVSGGDGEQGSDSEEAYTLDDPITDFNLTRSFGGELSDDPIKDASDSKREKA</sequence>
<dbReference type="Proteomes" id="UP000054317">
    <property type="component" value="Unassembled WGS sequence"/>
</dbReference>
<reference evidence="3" key="1">
    <citation type="journal article" date="2012" name="Science">
        <title>The Paleozoic origin of enzymatic lignin decomposition reconstructed from 31 fungal genomes.</title>
        <authorList>
            <person name="Floudas D."/>
            <person name="Binder M."/>
            <person name="Riley R."/>
            <person name="Barry K."/>
            <person name="Blanchette R.A."/>
            <person name="Henrissat B."/>
            <person name="Martinez A.T."/>
            <person name="Otillar R."/>
            <person name="Spatafora J.W."/>
            <person name="Yadav J.S."/>
            <person name="Aerts A."/>
            <person name="Benoit I."/>
            <person name="Boyd A."/>
            <person name="Carlson A."/>
            <person name="Copeland A."/>
            <person name="Coutinho P.M."/>
            <person name="de Vries R.P."/>
            <person name="Ferreira P."/>
            <person name="Findley K."/>
            <person name="Foster B."/>
            <person name="Gaskell J."/>
            <person name="Glotzer D."/>
            <person name="Gorecki P."/>
            <person name="Heitman J."/>
            <person name="Hesse C."/>
            <person name="Hori C."/>
            <person name="Igarashi K."/>
            <person name="Jurgens J.A."/>
            <person name="Kallen N."/>
            <person name="Kersten P."/>
            <person name="Kohler A."/>
            <person name="Kuees U."/>
            <person name="Kumar T.K.A."/>
            <person name="Kuo A."/>
            <person name="LaButti K."/>
            <person name="Larrondo L.F."/>
            <person name="Lindquist E."/>
            <person name="Ling A."/>
            <person name="Lombard V."/>
            <person name="Lucas S."/>
            <person name="Lundell T."/>
            <person name="Martin R."/>
            <person name="McLaughlin D.J."/>
            <person name="Morgenstern I."/>
            <person name="Morin E."/>
            <person name="Murat C."/>
            <person name="Nagy L.G."/>
            <person name="Nolan M."/>
            <person name="Ohm R.A."/>
            <person name="Patyshakuliyeva A."/>
            <person name="Rokas A."/>
            <person name="Ruiz-Duenas F.J."/>
            <person name="Sabat G."/>
            <person name="Salamov A."/>
            <person name="Samejima M."/>
            <person name="Schmutz J."/>
            <person name="Slot J.C."/>
            <person name="St John F."/>
            <person name="Stenlid J."/>
            <person name="Sun H."/>
            <person name="Sun S."/>
            <person name="Syed K."/>
            <person name="Tsang A."/>
            <person name="Wiebenga A."/>
            <person name="Young D."/>
            <person name="Pisabarro A."/>
            <person name="Eastwood D.C."/>
            <person name="Martin F."/>
            <person name="Cullen D."/>
            <person name="Grigoriev I.V."/>
            <person name="Hibbett D.S."/>
        </authorList>
    </citation>
    <scope>NUCLEOTIDE SEQUENCE [LARGE SCALE GENOMIC DNA]</scope>
    <source>
        <strain evidence="3">FP-101664</strain>
    </source>
</reference>
<proteinExistence type="predicted"/>
<evidence type="ECO:0000256" key="1">
    <source>
        <dbReference type="SAM" id="MobiDB-lite"/>
    </source>
</evidence>
<feature type="region of interest" description="Disordered" evidence="1">
    <location>
        <begin position="155"/>
        <end position="264"/>
    </location>
</feature>
<accession>R7S726</accession>
<keyword evidence="3" id="KW-1185">Reference proteome</keyword>
<dbReference type="GeneID" id="19417340"/>
<organism evidence="2 3">
    <name type="scientific">Trametes versicolor (strain FP-101664)</name>
    <name type="common">White-rot fungus</name>
    <name type="synonym">Coriolus versicolor</name>
    <dbReference type="NCBI Taxonomy" id="717944"/>
    <lineage>
        <taxon>Eukaryota</taxon>
        <taxon>Fungi</taxon>
        <taxon>Dikarya</taxon>
        <taxon>Basidiomycota</taxon>
        <taxon>Agaricomycotina</taxon>
        <taxon>Agaricomycetes</taxon>
        <taxon>Polyporales</taxon>
        <taxon>Polyporaceae</taxon>
        <taxon>Trametes</taxon>
    </lineage>
</organism>
<feature type="compositionally biased region" description="Acidic residues" evidence="1">
    <location>
        <begin position="221"/>
        <end position="230"/>
    </location>
</feature>